<evidence type="ECO:0000313" key="1">
    <source>
        <dbReference type="EMBL" id="VTR93316.1"/>
    </source>
</evidence>
<organism evidence="1 2">
    <name type="scientific">Gemmata massiliana</name>
    <dbReference type="NCBI Taxonomy" id="1210884"/>
    <lineage>
        <taxon>Bacteria</taxon>
        <taxon>Pseudomonadati</taxon>
        <taxon>Planctomycetota</taxon>
        <taxon>Planctomycetia</taxon>
        <taxon>Gemmatales</taxon>
        <taxon>Gemmataceae</taxon>
        <taxon>Gemmata</taxon>
    </lineage>
</organism>
<proteinExistence type="predicted"/>
<sequence length="225" mass="24358">MPVTLQSVFNACASDTTKPADAVPVVVFLGGAMKRDSSNDKLVIVYFRPYKPAVTSFEDVELHIHVDPYEWHTGINIRAKSSGSGVVGSGIGTMAHGGSVDKTDSKYPFYDKLKRAATAYMNAQLLIHATKKHVLLPQEQKVFTKRENDVKRATYVWGLPQFWDKATAFTTQSVVLSPGAVAAKQKKETEGSVASAQVTAQLDQKMEVDPPVAPAPVVGGVLVKK</sequence>
<accession>A0A6P2CY56</accession>
<gene>
    <name evidence="1" type="ORF">SOIL9_43980</name>
</gene>
<evidence type="ECO:0000313" key="2">
    <source>
        <dbReference type="Proteomes" id="UP000464178"/>
    </source>
</evidence>
<name>A0A6P2CY56_9BACT</name>
<dbReference type="Proteomes" id="UP000464178">
    <property type="component" value="Chromosome"/>
</dbReference>
<dbReference type="AlphaFoldDB" id="A0A6P2CY56"/>
<keyword evidence="2" id="KW-1185">Reference proteome</keyword>
<dbReference type="KEGG" id="gms:SOIL9_43980"/>
<reference evidence="1 2" key="1">
    <citation type="submission" date="2019-05" db="EMBL/GenBank/DDBJ databases">
        <authorList>
            <consortium name="Science for Life Laboratories"/>
        </authorList>
    </citation>
    <scope>NUCLEOTIDE SEQUENCE [LARGE SCALE GENOMIC DNA]</scope>
    <source>
        <strain evidence="1">Soil9</strain>
    </source>
</reference>
<dbReference type="EMBL" id="LR593886">
    <property type="protein sequence ID" value="VTR93316.1"/>
    <property type="molecule type" value="Genomic_DNA"/>
</dbReference>
<protein>
    <submittedName>
        <fullName evidence="1">Uncharacterized protein</fullName>
    </submittedName>
</protein>
<dbReference type="RefSeq" id="WP_162668062.1">
    <property type="nucleotide sequence ID" value="NZ_LR593886.1"/>
</dbReference>